<dbReference type="InterPro" id="IPR002513">
    <property type="entry name" value="Tn3_Tnp_DDE_dom"/>
</dbReference>
<keyword evidence="3" id="KW-0238">DNA-binding</keyword>
<dbReference type="GO" id="GO:0003677">
    <property type="term" value="F:DNA binding"/>
    <property type="evidence" value="ECO:0007669"/>
    <property type="project" value="UniProtKB-KW"/>
</dbReference>
<dbReference type="InterPro" id="IPR047653">
    <property type="entry name" value="Tn3-like_transpos"/>
</dbReference>
<organism evidence="7">
    <name type="scientific">Ciceribacter selenitireducens ATCC BAA-1503</name>
    <dbReference type="NCBI Taxonomy" id="1336235"/>
    <lineage>
        <taxon>Bacteria</taxon>
        <taxon>Pseudomonadati</taxon>
        <taxon>Pseudomonadota</taxon>
        <taxon>Alphaproteobacteria</taxon>
        <taxon>Hyphomicrobiales</taxon>
        <taxon>Rhizobiaceae</taxon>
        <taxon>Ciceribacter</taxon>
    </lineage>
</organism>
<evidence type="ECO:0000256" key="2">
    <source>
        <dbReference type="ARBA" id="ARBA00022578"/>
    </source>
</evidence>
<protein>
    <recommendedName>
        <fullName evidence="8">Tn3 family transposase</fullName>
    </recommendedName>
</protein>
<reference evidence="7" key="1">
    <citation type="submission" date="2018-07" db="EMBL/GenBank/DDBJ databases">
        <authorList>
            <person name="Quirk P.G."/>
            <person name="Krulwich T.A."/>
        </authorList>
    </citation>
    <scope>NUCLEOTIDE SEQUENCE</scope>
    <source>
        <strain evidence="7">T2.30D-1.1_plasmid</strain>
        <plasmid evidence="7">1</plasmid>
    </source>
</reference>
<dbReference type="EMBL" id="LS974446">
    <property type="protein sequence ID" value="SUS16691.1"/>
    <property type="molecule type" value="Genomic_DNA"/>
</dbReference>
<name>A0A380TN70_9HYPH</name>
<evidence type="ECO:0000256" key="4">
    <source>
        <dbReference type="ARBA" id="ARBA00023172"/>
    </source>
</evidence>
<dbReference type="AlphaFoldDB" id="A0A380TN70"/>
<dbReference type="Pfam" id="PF01526">
    <property type="entry name" value="DDE_Tnp_Tn3"/>
    <property type="match status" value="1"/>
</dbReference>
<evidence type="ECO:0000256" key="1">
    <source>
        <dbReference type="ARBA" id="ARBA00009402"/>
    </source>
</evidence>
<evidence type="ECO:0000259" key="6">
    <source>
        <dbReference type="Pfam" id="PF13700"/>
    </source>
</evidence>
<dbReference type="InterPro" id="IPR025296">
    <property type="entry name" value="DUF4158"/>
</dbReference>
<geneLocation type="plasmid" evidence="7">
    <name>1</name>
</geneLocation>
<accession>A0A380TN70</accession>
<evidence type="ECO:0000256" key="3">
    <source>
        <dbReference type="ARBA" id="ARBA00023125"/>
    </source>
</evidence>
<evidence type="ECO:0008006" key="8">
    <source>
        <dbReference type="Google" id="ProtNLM"/>
    </source>
</evidence>
<dbReference type="GO" id="GO:0006313">
    <property type="term" value="P:DNA transposition"/>
    <property type="evidence" value="ECO:0007669"/>
    <property type="project" value="InterPro"/>
</dbReference>
<keyword evidence="2" id="KW-0815">Transposition</keyword>
<proteinExistence type="inferred from homology"/>
<dbReference type="Pfam" id="PF13700">
    <property type="entry name" value="DUF4158"/>
    <property type="match status" value="1"/>
</dbReference>
<sequence>MPVGYLSESQVREYGRFPDELTPDQLARYFHLDDADLAFVAVHRGDHNRLGVAVQLGSLRMLGTFPEDPTAAPVSALRFTAQHLSLTEPEELIAEYARSEGRWRHAPRIRHHYGYRTYTDYGVAFRLNRFLYALCWTGSDRPSALFDRAVAWLLEAKVLLPGLSVLERAVARVRTRANRRLHRLLIEAMTPEQRERLDSLVAVPEGARQSPLDRLRDGPYIQSGREISRALGRLEEIRTLASGLPSLDRLPPGKITALARFASAAKAQSVSRLPADRRAATLLAFIRTLEASAGDDVIDLFDAVTTSMVSEASSAAKLARLRSLRDLDAAALKLRDAAIVILDPETPDDAVRTAIFDLIDRQALDAAVERVGTLAEPGDDTYFTELRKHNRKIAYTPGLLAGLDLGAAPAGRPLLEAIDYLRVVHSGRKRAGPPPTAFAPKAWQTQLKTADGAVDLTGYRLCILDELRRAIRRRDIFPVRSLRYADPRKGLLSGPAWEAARPTVCRTVGVSTVADEELGRLSSRLDRAYRETADRVPLNPAVNIINTSEGSDLSLDRLEKIEEPPSLNALRAAIDARLPRLDLPELIMEMHARTGFADLFTHASEGGSRAENIATSICAVLVAEATNTGFEPLVRIDTPALRRSRLSWVKQNFLRAETLTAANAALVAAQNAIPLARKWGGGEVASADGLRFVVPVRTIHSGPNPRYFGQERGVTWYNLASDQFTGLNAMTVPGTLRDSLNLLAVVLEQETELQPTEIMTDTAGYTDTIFGIFYLLGYQFSPRIADVGGARFWRADAKANYGILDDIASNRINMKLIADHWDDLLRLAGSLKLGVVQAAGLTRTLQTNDRPTRLARALQELGRLIKTLYLLRFIDDETYRRRILIQLNRGEGRHQLARVIFHGKRGELRQRYREGQEDQLGALGLVVNLVVLWNTIYTDAALNQLVTEGHDVKPEDVARLSPLGFRHVNMLGRYAFTLPEFVARGELRPLRDPKTADPDEEP</sequence>
<dbReference type="GO" id="GO:0004803">
    <property type="term" value="F:transposase activity"/>
    <property type="evidence" value="ECO:0007669"/>
    <property type="project" value="InterPro"/>
</dbReference>
<evidence type="ECO:0000259" key="5">
    <source>
        <dbReference type="Pfam" id="PF01526"/>
    </source>
</evidence>
<feature type="domain" description="Tn3 transposase DDE" evidence="5">
    <location>
        <begin position="585"/>
        <end position="974"/>
    </location>
</feature>
<dbReference type="RefSeq" id="WP_159373907.1">
    <property type="nucleotide sequence ID" value="NZ_LS974446.1"/>
</dbReference>
<gene>
    <name evidence="7" type="ORF">RHIZ70P_183</name>
</gene>
<evidence type="ECO:0000313" key="7">
    <source>
        <dbReference type="EMBL" id="SUS16691.1"/>
    </source>
</evidence>
<feature type="domain" description="DUF4158" evidence="6">
    <location>
        <begin position="6"/>
        <end position="173"/>
    </location>
</feature>
<keyword evidence="4" id="KW-0233">DNA recombination</keyword>
<comment type="similarity">
    <text evidence="1">Belongs to the transposase 7 family.</text>
</comment>
<dbReference type="NCBIfam" id="NF033527">
    <property type="entry name" value="transpos_Tn3"/>
    <property type="match status" value="1"/>
</dbReference>
<keyword evidence="7" id="KW-0614">Plasmid</keyword>